<dbReference type="EMBL" id="BMGL01000014">
    <property type="protein sequence ID" value="GGE21340.1"/>
    <property type="molecule type" value="Genomic_DNA"/>
</dbReference>
<accession>A0A917A0Q1</accession>
<dbReference type="Proteomes" id="UP000599688">
    <property type="component" value="Unassembled WGS sequence"/>
</dbReference>
<dbReference type="AlphaFoldDB" id="A0A917A0Q1"/>
<protein>
    <submittedName>
        <fullName evidence="2">Uncharacterized protein</fullName>
    </submittedName>
</protein>
<feature type="transmembrane region" description="Helical" evidence="1">
    <location>
        <begin position="12"/>
        <end position="31"/>
    </location>
</feature>
<keyword evidence="1" id="KW-0472">Membrane</keyword>
<gene>
    <name evidence="2" type="ORF">GCM10010831_22970</name>
</gene>
<evidence type="ECO:0000313" key="3">
    <source>
        <dbReference type="Proteomes" id="UP000599688"/>
    </source>
</evidence>
<organism evidence="2 3">
    <name type="scientific">Psychroflexus salis</name>
    <dbReference type="NCBI Taxonomy" id="1526574"/>
    <lineage>
        <taxon>Bacteria</taxon>
        <taxon>Pseudomonadati</taxon>
        <taxon>Bacteroidota</taxon>
        <taxon>Flavobacteriia</taxon>
        <taxon>Flavobacteriales</taxon>
        <taxon>Flavobacteriaceae</taxon>
        <taxon>Psychroflexus</taxon>
    </lineage>
</organism>
<proteinExistence type="predicted"/>
<evidence type="ECO:0000256" key="1">
    <source>
        <dbReference type="SAM" id="Phobius"/>
    </source>
</evidence>
<sequence length="69" mass="7807">MNKTPSTTKIILGVSGLIIVIMSGNLSKFRYFNNIEIYIYVFFLIVGILLVLPLVVNLFKSKSNNKNKL</sequence>
<keyword evidence="1" id="KW-1133">Transmembrane helix</keyword>
<reference evidence="2 3" key="1">
    <citation type="journal article" date="2014" name="Int. J. Syst. Evol. Microbiol.">
        <title>Complete genome sequence of Corynebacterium casei LMG S-19264T (=DSM 44701T), isolated from a smear-ripened cheese.</title>
        <authorList>
            <consortium name="US DOE Joint Genome Institute (JGI-PGF)"/>
            <person name="Walter F."/>
            <person name="Albersmeier A."/>
            <person name="Kalinowski J."/>
            <person name="Ruckert C."/>
        </authorList>
    </citation>
    <scope>NUCLEOTIDE SEQUENCE [LARGE SCALE GENOMIC DNA]</scope>
    <source>
        <strain evidence="2 3">CGMCC 1.12925</strain>
    </source>
</reference>
<comment type="caution">
    <text evidence="2">The sequence shown here is derived from an EMBL/GenBank/DDBJ whole genome shotgun (WGS) entry which is preliminary data.</text>
</comment>
<feature type="transmembrane region" description="Helical" evidence="1">
    <location>
        <begin position="37"/>
        <end position="59"/>
    </location>
</feature>
<name>A0A917A0Q1_9FLAO</name>
<keyword evidence="3" id="KW-1185">Reference proteome</keyword>
<keyword evidence="1" id="KW-0812">Transmembrane</keyword>
<evidence type="ECO:0000313" key="2">
    <source>
        <dbReference type="EMBL" id="GGE21340.1"/>
    </source>
</evidence>